<dbReference type="EMBL" id="LR134238">
    <property type="protein sequence ID" value="VED07801.1"/>
    <property type="molecule type" value="Genomic_DNA"/>
</dbReference>
<proteinExistence type="predicted"/>
<sequence length="62" mass="7141">MVWLANPERYGADANTAIAEKVVYACPRYRSVYGTISVTLTRWNHSVRSCVKRLIWALRTLI</sequence>
<accession>A0A3S5DUG9</accession>
<evidence type="ECO:0000313" key="1">
    <source>
        <dbReference type="EMBL" id="VED07801.1"/>
    </source>
</evidence>
<name>A0A3S5DUG9_ECOLX</name>
<reference evidence="1 2" key="1">
    <citation type="submission" date="2018-12" db="EMBL/GenBank/DDBJ databases">
        <authorList>
            <consortium name="Pathogen Informatics"/>
        </authorList>
    </citation>
    <scope>NUCLEOTIDE SEQUENCE [LARGE SCALE GENOMIC DNA]</scope>
    <source>
        <strain evidence="1 2">NCTC9044</strain>
    </source>
</reference>
<dbReference type="Proteomes" id="UP000271797">
    <property type="component" value="Chromosome"/>
</dbReference>
<dbReference type="AlphaFoldDB" id="A0A3S5DUG9"/>
<protein>
    <submittedName>
        <fullName evidence="1">Uncharacterized protein</fullName>
    </submittedName>
</protein>
<evidence type="ECO:0000313" key="2">
    <source>
        <dbReference type="Proteomes" id="UP000271797"/>
    </source>
</evidence>
<organism evidence="1 2">
    <name type="scientific">Escherichia coli</name>
    <dbReference type="NCBI Taxonomy" id="562"/>
    <lineage>
        <taxon>Bacteria</taxon>
        <taxon>Pseudomonadati</taxon>
        <taxon>Pseudomonadota</taxon>
        <taxon>Gammaproteobacteria</taxon>
        <taxon>Enterobacterales</taxon>
        <taxon>Enterobacteriaceae</taxon>
        <taxon>Escherichia</taxon>
    </lineage>
</organism>
<gene>
    <name evidence="1" type="ORF">NCTC9044_01008</name>
</gene>